<dbReference type="HOGENOM" id="CLU_031397_3_1_11"/>
<evidence type="ECO:0000256" key="2">
    <source>
        <dbReference type="ARBA" id="ARBA00007663"/>
    </source>
</evidence>
<dbReference type="EC" id="2.7.7.87" evidence="3"/>
<protein>
    <recommendedName>
        <fullName evidence="3">L-threonylcarbamoyladenylate synthase</fullName>
        <ecNumber evidence="3">2.7.7.87</ecNumber>
    </recommendedName>
</protein>
<dbReference type="PROSITE" id="PS51163">
    <property type="entry name" value="YRDC"/>
    <property type="match status" value="1"/>
</dbReference>
<keyword evidence="5" id="KW-0808">Transferase</keyword>
<evidence type="ECO:0000259" key="7">
    <source>
        <dbReference type="PROSITE" id="PS51163"/>
    </source>
</evidence>
<gene>
    <name evidence="8" type="ORF">BN381_10022</name>
</gene>
<organism evidence="8 9">
    <name type="scientific">Candidatus Neomicrothrix parvicella RN1</name>
    <dbReference type="NCBI Taxonomy" id="1229780"/>
    <lineage>
        <taxon>Bacteria</taxon>
        <taxon>Bacillati</taxon>
        <taxon>Actinomycetota</taxon>
        <taxon>Acidimicrobiia</taxon>
        <taxon>Acidimicrobiales</taxon>
        <taxon>Microthrixaceae</taxon>
        <taxon>Candidatus Neomicrothrix</taxon>
    </lineage>
</organism>
<dbReference type="PANTHER" id="PTHR17490:SF10">
    <property type="entry name" value="THREONYLCARBAMOYL-AMP SYNTHASE"/>
    <property type="match status" value="1"/>
</dbReference>
<keyword evidence="9" id="KW-1185">Reference proteome</keyword>
<dbReference type="GO" id="GO:0006450">
    <property type="term" value="P:regulation of translational fidelity"/>
    <property type="evidence" value="ECO:0007669"/>
    <property type="project" value="TreeGrafter"/>
</dbReference>
<dbReference type="InterPro" id="IPR017945">
    <property type="entry name" value="DHBP_synth_RibB-like_a/b_dom"/>
</dbReference>
<dbReference type="PANTHER" id="PTHR17490">
    <property type="entry name" value="SUA5"/>
    <property type="match status" value="1"/>
</dbReference>
<evidence type="ECO:0000256" key="5">
    <source>
        <dbReference type="ARBA" id="ARBA00022679"/>
    </source>
</evidence>
<dbReference type="InterPro" id="IPR006070">
    <property type="entry name" value="Sua5-like_dom"/>
</dbReference>
<evidence type="ECO:0000313" key="9">
    <source>
        <dbReference type="Proteomes" id="UP000018291"/>
    </source>
</evidence>
<dbReference type="Proteomes" id="UP000018291">
    <property type="component" value="Unassembled WGS sequence"/>
</dbReference>
<accession>R4YY29</accession>
<dbReference type="Gene3D" id="3.90.870.10">
    <property type="entry name" value="DHBP synthase"/>
    <property type="match status" value="1"/>
</dbReference>
<dbReference type="GO" id="GO:0061710">
    <property type="term" value="F:L-threonylcarbamoyladenylate synthase"/>
    <property type="evidence" value="ECO:0007669"/>
    <property type="project" value="UniProtKB-EC"/>
</dbReference>
<dbReference type="InterPro" id="IPR050156">
    <property type="entry name" value="TC-AMP_synthase_SUA5"/>
</dbReference>
<name>R4YY29_9ACTN</name>
<dbReference type="GO" id="GO:0005737">
    <property type="term" value="C:cytoplasm"/>
    <property type="evidence" value="ECO:0007669"/>
    <property type="project" value="UniProtKB-SubCell"/>
</dbReference>
<dbReference type="SUPFAM" id="SSF55821">
    <property type="entry name" value="YrdC/RibB"/>
    <property type="match status" value="1"/>
</dbReference>
<comment type="similarity">
    <text evidence="2">Belongs to the SUA5 family.</text>
</comment>
<dbReference type="GO" id="GO:0003725">
    <property type="term" value="F:double-stranded RNA binding"/>
    <property type="evidence" value="ECO:0007669"/>
    <property type="project" value="InterPro"/>
</dbReference>
<evidence type="ECO:0000256" key="3">
    <source>
        <dbReference type="ARBA" id="ARBA00012584"/>
    </source>
</evidence>
<dbReference type="EMBL" id="CANL01000001">
    <property type="protein sequence ID" value="CCM61791.1"/>
    <property type="molecule type" value="Genomic_DNA"/>
</dbReference>
<dbReference type="GO" id="GO:0000049">
    <property type="term" value="F:tRNA binding"/>
    <property type="evidence" value="ECO:0007669"/>
    <property type="project" value="TreeGrafter"/>
</dbReference>
<feature type="domain" description="YrdC-like" evidence="7">
    <location>
        <begin position="16"/>
        <end position="206"/>
    </location>
</feature>
<dbReference type="Pfam" id="PF01300">
    <property type="entry name" value="Sua5_yciO_yrdC"/>
    <property type="match status" value="1"/>
</dbReference>
<reference evidence="8 9" key="1">
    <citation type="journal article" date="2013" name="ISME J.">
        <title>Metabolic model for the filamentous 'Candidatus Microthrix parvicella' based on genomic and metagenomic analyses.</title>
        <authorList>
            <person name="Jon McIlroy S."/>
            <person name="Kristiansen R."/>
            <person name="Albertsen M."/>
            <person name="Michael Karst S."/>
            <person name="Rossetti S."/>
            <person name="Lund Nielsen J."/>
            <person name="Tandoi V."/>
            <person name="James Seviour R."/>
            <person name="Nielsen P.H."/>
        </authorList>
    </citation>
    <scope>NUCLEOTIDE SEQUENCE [LARGE SCALE GENOMIC DNA]</scope>
    <source>
        <strain evidence="8 9">RN1</strain>
    </source>
</reference>
<evidence type="ECO:0000256" key="4">
    <source>
        <dbReference type="ARBA" id="ARBA00022490"/>
    </source>
</evidence>
<sequence>MARLIRLRPGAGAIDGRAVDALVEAMDSGQVVLMPTDTVYGLAATASRVGIESLARVKGRDAGKPVAVLVATPGQGLALFDQPQQGLVRVAKAGWPGPLTLVAEAGAGAPTGMSSNGTIGVRCPDHELVRRLTERVGPIAVTSANPAGGEPLCDLRNWGELTKVWPEARSIDCLVDGGPLPGTASTVVDGSAEPSGMPRLLRAGPIEFDRIVSWWLQVPEDTP</sequence>
<dbReference type="STRING" id="1229780.BN381_10022"/>
<dbReference type="eggNOG" id="COG0009">
    <property type="taxonomic scope" value="Bacteria"/>
</dbReference>
<dbReference type="AlphaFoldDB" id="R4YY29"/>
<evidence type="ECO:0000313" key="8">
    <source>
        <dbReference type="EMBL" id="CCM61791.1"/>
    </source>
</evidence>
<evidence type="ECO:0000256" key="1">
    <source>
        <dbReference type="ARBA" id="ARBA00004496"/>
    </source>
</evidence>
<evidence type="ECO:0000256" key="6">
    <source>
        <dbReference type="ARBA" id="ARBA00048366"/>
    </source>
</evidence>
<proteinExistence type="inferred from homology"/>
<keyword evidence="4" id="KW-0963">Cytoplasm</keyword>
<comment type="subcellular location">
    <subcellularLocation>
        <location evidence="1">Cytoplasm</location>
    </subcellularLocation>
</comment>
<comment type="caution">
    <text evidence="8">The sequence shown here is derived from an EMBL/GenBank/DDBJ whole genome shotgun (WGS) entry which is preliminary data.</text>
</comment>
<comment type="catalytic activity">
    <reaction evidence="6">
        <text>L-threonine + hydrogencarbonate + ATP = L-threonylcarbamoyladenylate + diphosphate + H2O</text>
        <dbReference type="Rhea" id="RHEA:36407"/>
        <dbReference type="ChEBI" id="CHEBI:15377"/>
        <dbReference type="ChEBI" id="CHEBI:17544"/>
        <dbReference type="ChEBI" id="CHEBI:30616"/>
        <dbReference type="ChEBI" id="CHEBI:33019"/>
        <dbReference type="ChEBI" id="CHEBI:57926"/>
        <dbReference type="ChEBI" id="CHEBI:73682"/>
        <dbReference type="EC" id="2.7.7.87"/>
    </reaction>
</comment>
<dbReference type="RefSeq" id="WP_012222544.1">
    <property type="nucleotide sequence ID" value="NZ_HG422565.1"/>
</dbReference>